<accession>A0AAW1AJ70</accession>
<reference evidence="2 3" key="1">
    <citation type="submission" date="2024-05" db="EMBL/GenBank/DDBJ databases">
        <title>The nuclear and mitochondrial genome assemblies of Tetragonisca angustula (Apidae: Meliponini), a tiny yet remarkable pollinator in the Neotropics.</title>
        <authorList>
            <person name="Ferrari R."/>
            <person name="Ricardo P.C."/>
            <person name="Dias F.C."/>
            <person name="Araujo N.S."/>
            <person name="Soares D.O."/>
            <person name="Zhou Q.-S."/>
            <person name="Zhu C.-D."/>
            <person name="Coutinho L."/>
            <person name="Airas M.C."/>
            <person name="Batista T.M."/>
        </authorList>
    </citation>
    <scope>NUCLEOTIDE SEQUENCE [LARGE SCALE GENOMIC DNA]</scope>
    <source>
        <strain evidence="2">ASF017062</strain>
        <tissue evidence="2">Abdomen</tissue>
    </source>
</reference>
<feature type="compositionally biased region" description="Basic residues" evidence="1">
    <location>
        <begin position="1"/>
        <end position="11"/>
    </location>
</feature>
<dbReference type="Proteomes" id="UP001432146">
    <property type="component" value="Unassembled WGS sequence"/>
</dbReference>
<evidence type="ECO:0000313" key="2">
    <source>
        <dbReference type="EMBL" id="KAK9310007.1"/>
    </source>
</evidence>
<feature type="compositionally biased region" description="Basic and acidic residues" evidence="1">
    <location>
        <begin position="12"/>
        <end position="21"/>
    </location>
</feature>
<dbReference type="AlphaFoldDB" id="A0AAW1AJ70"/>
<protein>
    <submittedName>
        <fullName evidence="2">Uncharacterized protein</fullName>
    </submittedName>
</protein>
<sequence>MMQTRRSRNLRYRGETKERPNEKRRKERAKETDIAVATNEKGVKNRERSKDNHPKSESKEEQRDSRGKSETQLEEA</sequence>
<dbReference type="EMBL" id="JAWNGG020000006">
    <property type="protein sequence ID" value="KAK9310007.1"/>
    <property type="molecule type" value="Genomic_DNA"/>
</dbReference>
<gene>
    <name evidence="2" type="ORF">QLX08_000490</name>
</gene>
<feature type="region of interest" description="Disordered" evidence="1">
    <location>
        <begin position="1"/>
        <end position="76"/>
    </location>
</feature>
<keyword evidence="3" id="KW-1185">Reference proteome</keyword>
<comment type="caution">
    <text evidence="2">The sequence shown here is derived from an EMBL/GenBank/DDBJ whole genome shotgun (WGS) entry which is preliminary data.</text>
</comment>
<proteinExistence type="predicted"/>
<evidence type="ECO:0000313" key="3">
    <source>
        <dbReference type="Proteomes" id="UP001432146"/>
    </source>
</evidence>
<feature type="compositionally biased region" description="Basic and acidic residues" evidence="1">
    <location>
        <begin position="41"/>
        <end position="76"/>
    </location>
</feature>
<evidence type="ECO:0000256" key="1">
    <source>
        <dbReference type="SAM" id="MobiDB-lite"/>
    </source>
</evidence>
<organism evidence="2 3">
    <name type="scientific">Tetragonisca angustula</name>
    <dbReference type="NCBI Taxonomy" id="166442"/>
    <lineage>
        <taxon>Eukaryota</taxon>
        <taxon>Metazoa</taxon>
        <taxon>Ecdysozoa</taxon>
        <taxon>Arthropoda</taxon>
        <taxon>Hexapoda</taxon>
        <taxon>Insecta</taxon>
        <taxon>Pterygota</taxon>
        <taxon>Neoptera</taxon>
        <taxon>Endopterygota</taxon>
        <taxon>Hymenoptera</taxon>
        <taxon>Apocrita</taxon>
        <taxon>Aculeata</taxon>
        <taxon>Apoidea</taxon>
        <taxon>Anthophila</taxon>
        <taxon>Apidae</taxon>
        <taxon>Tetragonisca</taxon>
    </lineage>
</organism>
<name>A0AAW1AJ70_9HYME</name>